<dbReference type="AlphaFoldDB" id="A0A814JZW8"/>
<evidence type="ECO:0000256" key="3">
    <source>
        <dbReference type="ARBA" id="ARBA00022793"/>
    </source>
</evidence>
<evidence type="ECO:0000256" key="7">
    <source>
        <dbReference type="RuleBase" id="RU000382"/>
    </source>
</evidence>
<dbReference type="InterPro" id="IPR015421">
    <property type="entry name" value="PyrdxlP-dep_Trfase_major"/>
</dbReference>
<dbReference type="GO" id="GO:0004351">
    <property type="term" value="F:glutamate decarboxylase activity"/>
    <property type="evidence" value="ECO:0007669"/>
    <property type="project" value="TreeGrafter"/>
</dbReference>
<protein>
    <recommendedName>
        <fullName evidence="10">Glutamate decarboxylase</fullName>
    </recommendedName>
</protein>
<dbReference type="InterPro" id="IPR015424">
    <property type="entry name" value="PyrdxlP-dep_Trfase"/>
</dbReference>
<dbReference type="InterPro" id="IPR002129">
    <property type="entry name" value="PyrdxlP-dep_de-COase"/>
</dbReference>
<accession>A0A814JZW8</accession>
<evidence type="ECO:0008006" key="10">
    <source>
        <dbReference type="Google" id="ProtNLM"/>
    </source>
</evidence>
<keyword evidence="3" id="KW-0210">Decarboxylase</keyword>
<dbReference type="Gene3D" id="3.90.1150.170">
    <property type="match status" value="1"/>
</dbReference>
<keyword evidence="4 6" id="KW-0663">Pyridoxal phosphate</keyword>
<organism evidence="8 9">
    <name type="scientific">Brachionus calyciflorus</name>
    <dbReference type="NCBI Taxonomy" id="104777"/>
    <lineage>
        <taxon>Eukaryota</taxon>
        <taxon>Metazoa</taxon>
        <taxon>Spiralia</taxon>
        <taxon>Gnathifera</taxon>
        <taxon>Rotifera</taxon>
        <taxon>Eurotatoria</taxon>
        <taxon>Monogononta</taxon>
        <taxon>Pseudotrocha</taxon>
        <taxon>Ploima</taxon>
        <taxon>Brachionidae</taxon>
        <taxon>Brachionus</taxon>
    </lineage>
</organism>
<evidence type="ECO:0000256" key="5">
    <source>
        <dbReference type="ARBA" id="ARBA00023239"/>
    </source>
</evidence>
<evidence type="ECO:0000256" key="4">
    <source>
        <dbReference type="ARBA" id="ARBA00022898"/>
    </source>
</evidence>
<keyword evidence="9" id="KW-1185">Reference proteome</keyword>
<evidence type="ECO:0000313" key="8">
    <source>
        <dbReference type="EMBL" id="CAF1045558.1"/>
    </source>
</evidence>
<comment type="cofactor">
    <cofactor evidence="1 6 7">
        <name>pyridoxal 5'-phosphate</name>
        <dbReference type="ChEBI" id="CHEBI:597326"/>
    </cofactor>
</comment>
<dbReference type="SUPFAM" id="SSF53383">
    <property type="entry name" value="PLP-dependent transferases"/>
    <property type="match status" value="1"/>
</dbReference>
<evidence type="ECO:0000313" key="9">
    <source>
        <dbReference type="Proteomes" id="UP000663879"/>
    </source>
</evidence>
<dbReference type="PANTHER" id="PTHR45677:SF10">
    <property type="entry name" value="GLUTAMATE DECARBOXYLASE"/>
    <property type="match status" value="1"/>
</dbReference>
<reference evidence="8" key="1">
    <citation type="submission" date="2021-02" db="EMBL/GenBank/DDBJ databases">
        <authorList>
            <person name="Nowell W R."/>
        </authorList>
    </citation>
    <scope>NUCLEOTIDE SEQUENCE</scope>
    <source>
        <strain evidence="8">Ploen Becks lab</strain>
    </source>
</reference>
<dbReference type="GO" id="GO:0030170">
    <property type="term" value="F:pyridoxal phosphate binding"/>
    <property type="evidence" value="ECO:0007669"/>
    <property type="project" value="InterPro"/>
</dbReference>
<comment type="similarity">
    <text evidence="2 7">Belongs to the group II decarboxylase family.</text>
</comment>
<evidence type="ECO:0000256" key="6">
    <source>
        <dbReference type="PIRSR" id="PIRSR602129-50"/>
    </source>
</evidence>
<dbReference type="Proteomes" id="UP000663879">
    <property type="component" value="Unassembled WGS sequence"/>
</dbReference>
<dbReference type="PANTHER" id="PTHR45677">
    <property type="entry name" value="GLUTAMATE DECARBOXYLASE-RELATED"/>
    <property type="match status" value="1"/>
</dbReference>
<dbReference type="Pfam" id="PF00282">
    <property type="entry name" value="Pyridoxal_deC"/>
    <property type="match status" value="1"/>
</dbReference>
<evidence type="ECO:0000256" key="2">
    <source>
        <dbReference type="ARBA" id="ARBA00009533"/>
    </source>
</evidence>
<gene>
    <name evidence="8" type="ORF">OXX778_LOCUS18567</name>
</gene>
<dbReference type="Gene3D" id="3.40.640.10">
    <property type="entry name" value="Type I PLP-dependent aspartate aminotransferase-like (Major domain)"/>
    <property type="match status" value="1"/>
</dbReference>
<proteinExistence type="inferred from homology"/>
<comment type="caution">
    <text evidence="8">The sequence shown here is derived from an EMBL/GenBank/DDBJ whole genome shotgun (WGS) entry which is preliminary data.</text>
</comment>
<dbReference type="EMBL" id="CAJNOC010005202">
    <property type="protein sequence ID" value="CAF1045558.1"/>
    <property type="molecule type" value="Genomic_DNA"/>
</dbReference>
<dbReference type="GO" id="GO:0005737">
    <property type="term" value="C:cytoplasm"/>
    <property type="evidence" value="ECO:0007669"/>
    <property type="project" value="TreeGrafter"/>
</dbReference>
<dbReference type="CDD" id="cd06450">
    <property type="entry name" value="DOPA_deC_like"/>
    <property type="match status" value="1"/>
</dbReference>
<sequence>MSIVSVDAKNDNLKAASLNMEGMIFSDLLPVGNFEATEEFFEKVLEIILSFIKTSNTRTEKIIDFYFPHDLEKIFDFKISEEPKNLAQILNDCSKIMKHSVKTAHPRFFNQLSIGLDLVSLIGEFIAATTNTNMFTYEIAPVYNLMEQSVLSQLRDIVGWKECGDGILNPGGSISNLNAFQLALHSRFPNIKTEGVFSCKKPVIFTSKHSHYSIAKAASILGIGSNQVRFVPVDSRGKIQINTLIDMIKEAIDSNEVPILVNATAGTTVLGSFDPINSIADICQKYNIWLHIDASWGGTVILSRKHRHLLDGIERADSITWNPHKMMATVQNDSIFLVKKHGLLLECNKMKASYLFQTDKQYDVTYDTGDKAIQCGRRGSKGMEDQINKYFDLAEYLLNKIKERKNFEIVLDKPEFTNICFWYAPNSIKDLDRNSKEFKEKLIAPKIKERMVIEGNLMISYQPLDDKPNFFRMIVSNPASNFDDIDYMINGIERFGNDL</sequence>
<dbReference type="GO" id="GO:0009449">
    <property type="term" value="P:gamma-aminobutyric acid biosynthetic process"/>
    <property type="evidence" value="ECO:0007669"/>
    <property type="project" value="TreeGrafter"/>
</dbReference>
<feature type="modified residue" description="N6-(pyridoxal phosphate)lysine" evidence="6">
    <location>
        <position position="325"/>
    </location>
</feature>
<dbReference type="OrthoDB" id="392571at2759"/>
<evidence type="ECO:0000256" key="1">
    <source>
        <dbReference type="ARBA" id="ARBA00001933"/>
    </source>
</evidence>
<keyword evidence="5 7" id="KW-0456">Lyase</keyword>
<name>A0A814JZW8_9BILA</name>